<evidence type="ECO:0000256" key="10">
    <source>
        <dbReference type="PIRNR" id="PIRNR005290"/>
    </source>
</evidence>
<dbReference type="GO" id="GO:0000932">
    <property type="term" value="C:P-body"/>
    <property type="evidence" value="ECO:0007669"/>
    <property type="project" value="UniProtKB-UniRule"/>
</dbReference>
<evidence type="ECO:0000256" key="6">
    <source>
        <dbReference type="ARBA" id="ARBA00022553"/>
    </source>
</evidence>
<feature type="compositionally biased region" description="Basic and acidic residues" evidence="12">
    <location>
        <begin position="413"/>
        <end position="429"/>
    </location>
</feature>
<organism evidence="15 16">
    <name type="scientific">Bursaphelenchus okinawaensis</name>
    <dbReference type="NCBI Taxonomy" id="465554"/>
    <lineage>
        <taxon>Eukaryota</taxon>
        <taxon>Metazoa</taxon>
        <taxon>Ecdysozoa</taxon>
        <taxon>Nematoda</taxon>
        <taxon>Chromadorea</taxon>
        <taxon>Rhabditida</taxon>
        <taxon>Tylenchina</taxon>
        <taxon>Tylenchomorpha</taxon>
        <taxon>Aphelenchoidea</taxon>
        <taxon>Aphelenchoididae</taxon>
        <taxon>Bursaphelenchus</taxon>
    </lineage>
</organism>
<evidence type="ECO:0000256" key="9">
    <source>
        <dbReference type="ARBA" id="ARBA00023242"/>
    </source>
</evidence>
<dbReference type="Proteomes" id="UP000614601">
    <property type="component" value="Unassembled WGS sequence"/>
</dbReference>
<feature type="region of interest" description="Disordered" evidence="12">
    <location>
        <begin position="351"/>
        <end position="429"/>
    </location>
</feature>
<dbReference type="InterPro" id="IPR007207">
    <property type="entry name" value="Not_N"/>
</dbReference>
<dbReference type="Gene3D" id="2.30.30.1020">
    <property type="entry name" value="CCR4-NOT complex subunit 2/3/5, C-terminal domain"/>
    <property type="match status" value="1"/>
</dbReference>
<dbReference type="EMBL" id="CAJFCW020000003">
    <property type="protein sequence ID" value="CAG9105023.1"/>
    <property type="molecule type" value="Genomic_DNA"/>
</dbReference>
<dbReference type="Pfam" id="PF04153">
    <property type="entry name" value="NOT2_3_5_C"/>
    <property type="match status" value="1"/>
</dbReference>
<keyword evidence="8 10" id="KW-0804">Transcription</keyword>
<feature type="domain" description="CCR4-Not complex component Not N-terminal" evidence="13">
    <location>
        <begin position="4"/>
        <end position="243"/>
    </location>
</feature>
<keyword evidence="9 10" id="KW-0539">Nucleus</keyword>
<dbReference type="GO" id="GO:0030015">
    <property type="term" value="C:CCR4-NOT core complex"/>
    <property type="evidence" value="ECO:0007669"/>
    <property type="project" value="UniProtKB-UniRule"/>
</dbReference>
<accession>A0A811KI07</accession>
<protein>
    <recommendedName>
        <fullName evidence="17">CCR4-NOT transcription complex subunit 3</fullName>
    </recommendedName>
</protein>
<feature type="compositionally biased region" description="Low complexity" evidence="12">
    <location>
        <begin position="278"/>
        <end position="301"/>
    </location>
</feature>
<name>A0A811KI07_9BILA</name>
<evidence type="ECO:0000313" key="15">
    <source>
        <dbReference type="EMBL" id="CAD5215916.1"/>
    </source>
</evidence>
<feature type="compositionally biased region" description="Low complexity" evidence="12">
    <location>
        <begin position="321"/>
        <end position="332"/>
    </location>
</feature>
<feature type="coiled-coil region" evidence="11">
    <location>
        <begin position="41"/>
        <end position="68"/>
    </location>
</feature>
<dbReference type="EMBL" id="CAJFDH010000003">
    <property type="protein sequence ID" value="CAD5215916.1"/>
    <property type="molecule type" value="Genomic_DNA"/>
</dbReference>
<evidence type="ECO:0000256" key="3">
    <source>
        <dbReference type="ARBA" id="ARBA00007682"/>
    </source>
</evidence>
<comment type="similarity">
    <text evidence="3 10">Belongs to the CNOT2/3/5 family.</text>
</comment>
<feature type="region of interest" description="Disordered" evidence="12">
    <location>
        <begin position="252"/>
        <end position="338"/>
    </location>
</feature>
<feature type="compositionally biased region" description="Low complexity" evidence="12">
    <location>
        <begin position="351"/>
        <end position="365"/>
    </location>
</feature>
<evidence type="ECO:0000256" key="8">
    <source>
        <dbReference type="ARBA" id="ARBA00023163"/>
    </source>
</evidence>
<dbReference type="GO" id="GO:2000036">
    <property type="term" value="P:regulation of stem cell population maintenance"/>
    <property type="evidence" value="ECO:0007669"/>
    <property type="project" value="UniProtKB-ARBA"/>
</dbReference>
<dbReference type="InterPro" id="IPR038635">
    <property type="entry name" value="CCR4-NOT_su2/3/5_C_sf"/>
</dbReference>
<proteinExistence type="inferred from homology"/>
<evidence type="ECO:0000256" key="11">
    <source>
        <dbReference type="SAM" id="Coils"/>
    </source>
</evidence>
<comment type="subcellular location">
    <subcellularLocation>
        <location evidence="2 10">Cytoplasm</location>
    </subcellularLocation>
    <subcellularLocation>
        <location evidence="1 10">Nucleus</location>
    </subcellularLocation>
</comment>
<dbReference type="Pfam" id="PF04065">
    <property type="entry name" value="Not3"/>
    <property type="match status" value="1"/>
</dbReference>
<feature type="compositionally biased region" description="Basic and acidic residues" evidence="12">
    <location>
        <begin position="110"/>
        <end position="119"/>
    </location>
</feature>
<dbReference type="PANTHER" id="PTHR23326">
    <property type="entry name" value="CCR4 NOT-RELATED"/>
    <property type="match status" value="1"/>
</dbReference>
<feature type="region of interest" description="Disordered" evidence="12">
    <location>
        <begin position="94"/>
        <end position="119"/>
    </location>
</feature>
<evidence type="ECO:0000256" key="7">
    <source>
        <dbReference type="ARBA" id="ARBA00023015"/>
    </source>
</evidence>
<reference evidence="15" key="1">
    <citation type="submission" date="2020-09" db="EMBL/GenBank/DDBJ databases">
        <authorList>
            <person name="Kikuchi T."/>
        </authorList>
    </citation>
    <scope>NUCLEOTIDE SEQUENCE</scope>
    <source>
        <strain evidence="15">SH1</strain>
    </source>
</reference>
<feature type="domain" description="NOT2/NOT3/NOT5 C-terminal" evidence="14">
    <location>
        <begin position="494"/>
        <end position="618"/>
    </location>
</feature>
<evidence type="ECO:0000256" key="2">
    <source>
        <dbReference type="ARBA" id="ARBA00004496"/>
    </source>
</evidence>
<feature type="compositionally biased region" description="Basic and acidic residues" evidence="12">
    <location>
        <begin position="254"/>
        <end position="275"/>
    </location>
</feature>
<dbReference type="InterPro" id="IPR040168">
    <property type="entry name" value="Not2/3/5"/>
</dbReference>
<evidence type="ECO:0000259" key="14">
    <source>
        <dbReference type="Pfam" id="PF04153"/>
    </source>
</evidence>
<comment type="caution">
    <text evidence="15">The sequence shown here is derived from an EMBL/GenBank/DDBJ whole genome shotgun (WGS) entry which is preliminary data.</text>
</comment>
<dbReference type="InterPro" id="IPR012270">
    <property type="entry name" value="CCR4-NOT_su3/5"/>
</dbReference>
<dbReference type="Proteomes" id="UP000783686">
    <property type="component" value="Unassembled WGS sequence"/>
</dbReference>
<evidence type="ECO:0000256" key="1">
    <source>
        <dbReference type="ARBA" id="ARBA00004123"/>
    </source>
</evidence>
<dbReference type="GO" id="GO:0005634">
    <property type="term" value="C:nucleus"/>
    <property type="evidence" value="ECO:0007669"/>
    <property type="project" value="UniProtKB-SubCell"/>
</dbReference>
<keyword evidence="11" id="KW-0175">Coiled coil</keyword>
<gene>
    <name evidence="15" type="ORF">BOKJ2_LOCUS6332</name>
</gene>
<evidence type="ECO:0008006" key="17">
    <source>
        <dbReference type="Google" id="ProtNLM"/>
    </source>
</evidence>
<evidence type="ECO:0000259" key="13">
    <source>
        <dbReference type="Pfam" id="PF04065"/>
    </source>
</evidence>
<evidence type="ECO:0000256" key="4">
    <source>
        <dbReference type="ARBA" id="ARBA00022490"/>
    </source>
</evidence>
<keyword evidence="6" id="KW-0597">Phosphoprotein</keyword>
<dbReference type="GO" id="GO:0006355">
    <property type="term" value="P:regulation of DNA-templated transcription"/>
    <property type="evidence" value="ECO:0007669"/>
    <property type="project" value="InterPro"/>
</dbReference>
<keyword evidence="7 10" id="KW-0805">Transcription regulation</keyword>
<dbReference type="PIRSF" id="PIRSF005290">
    <property type="entry name" value="NOT_su_3_5"/>
    <property type="match status" value="1"/>
</dbReference>
<dbReference type="AlphaFoldDB" id="A0A811KI07"/>
<dbReference type="OrthoDB" id="293823at2759"/>
<keyword evidence="5 10" id="KW-0678">Repressor</keyword>
<sequence>MAEKRKLLNEMEKCFKKVDEGVDLFQDIMDKMAEANSDNQREKLQDDLKKEIKKLQRLRDQIKGWQNSSDIKDKDKLFHYRKVIEGKMETFKDVERENKTKPHSKQGLSAEEKLDPKEREKADVLDWLNSQIRKIQDVVDRTESKIEAISSASDGGRKRGRKNDQNHEKEALAELQKQLDRVKYDLEMLEVCMRGINNEKVNIKDVVSKLKDPLEMYVDAMDPDNDDDPTMLEPDEIYEELRLHEYSEFVGIHTGDDEKDHSMSPTRDDKHETKTTRSKSISSTATVPTTPTTPAGPISSSNRVTRQSSGEPAPVSPPPSSLNQPPLTPSSQKTASTKVWNNSKQFSTNSQASYAATAAPRAPSPVQRPTTPAGGSIGDAPRHSSSTPPVTYAAIAGKSATDAPVTPPESVDSEIKLGEDSRIKDERINPEEISSVINNYSSQLDDYVKYEESSNLEPKTAIITPGDGACPLGKIEITDELETQLTLVNAAATKKPTPMDSEKVRLHLPKVPYNMSSYSYPQTMLQESDTLEYFSKLTPESLFFTFYYMEGSKAQMLAAQALKKLSWRYHTKLLMWFQRHEEPKLITDDYEQGAYIFFDYEKWSQRKKDTFTFEYRYLEDKDVE</sequence>
<feature type="region of interest" description="Disordered" evidence="12">
    <location>
        <begin position="149"/>
        <end position="168"/>
    </location>
</feature>
<evidence type="ECO:0000256" key="5">
    <source>
        <dbReference type="ARBA" id="ARBA00022491"/>
    </source>
</evidence>
<keyword evidence="16" id="KW-1185">Reference proteome</keyword>
<evidence type="ECO:0000256" key="12">
    <source>
        <dbReference type="SAM" id="MobiDB-lite"/>
    </source>
</evidence>
<dbReference type="InterPro" id="IPR007282">
    <property type="entry name" value="NOT2/3/5_C"/>
</dbReference>
<evidence type="ECO:0000313" key="16">
    <source>
        <dbReference type="Proteomes" id="UP000614601"/>
    </source>
</evidence>
<keyword evidence="4 10" id="KW-0963">Cytoplasm</keyword>